<gene>
    <name evidence="1" type="ORF">RRG08_062534</name>
</gene>
<evidence type="ECO:0000313" key="2">
    <source>
        <dbReference type="Proteomes" id="UP001283361"/>
    </source>
</evidence>
<evidence type="ECO:0000313" key="1">
    <source>
        <dbReference type="EMBL" id="KAK3793813.1"/>
    </source>
</evidence>
<dbReference type="EMBL" id="JAWDGP010001175">
    <property type="protein sequence ID" value="KAK3793813.1"/>
    <property type="molecule type" value="Genomic_DNA"/>
</dbReference>
<keyword evidence="2" id="KW-1185">Reference proteome</keyword>
<comment type="caution">
    <text evidence="1">The sequence shown here is derived from an EMBL/GenBank/DDBJ whole genome shotgun (WGS) entry which is preliminary data.</text>
</comment>
<sequence>MEVCQALAPTREKLREIMQQRRNTVQFHQCPYSRRSQEENNCFGKNNTSGRPVALPSCPSSTPASSLRLDGPTYHASLGSCEHVLSKQRFFTKGSHGLFVLWEAFSLDPEITSNMVAHKRKE</sequence>
<name>A0AAE1E5Q3_9GAST</name>
<protein>
    <submittedName>
        <fullName evidence="1">Uncharacterized protein</fullName>
    </submittedName>
</protein>
<proteinExistence type="predicted"/>
<organism evidence="1 2">
    <name type="scientific">Elysia crispata</name>
    <name type="common">lettuce slug</name>
    <dbReference type="NCBI Taxonomy" id="231223"/>
    <lineage>
        <taxon>Eukaryota</taxon>
        <taxon>Metazoa</taxon>
        <taxon>Spiralia</taxon>
        <taxon>Lophotrochozoa</taxon>
        <taxon>Mollusca</taxon>
        <taxon>Gastropoda</taxon>
        <taxon>Heterobranchia</taxon>
        <taxon>Euthyneura</taxon>
        <taxon>Panpulmonata</taxon>
        <taxon>Sacoglossa</taxon>
        <taxon>Placobranchoidea</taxon>
        <taxon>Plakobranchidae</taxon>
        <taxon>Elysia</taxon>
    </lineage>
</organism>
<reference evidence="1" key="1">
    <citation type="journal article" date="2023" name="G3 (Bethesda)">
        <title>A reference genome for the long-term kleptoplast-retaining sea slug Elysia crispata morphotype clarki.</title>
        <authorList>
            <person name="Eastman K.E."/>
            <person name="Pendleton A.L."/>
            <person name="Shaikh M.A."/>
            <person name="Suttiyut T."/>
            <person name="Ogas R."/>
            <person name="Tomko P."/>
            <person name="Gavelis G."/>
            <person name="Widhalm J.R."/>
            <person name="Wisecaver J.H."/>
        </authorList>
    </citation>
    <scope>NUCLEOTIDE SEQUENCE</scope>
    <source>
        <strain evidence="1">ECLA1</strain>
    </source>
</reference>
<dbReference type="AlphaFoldDB" id="A0AAE1E5Q3"/>
<accession>A0AAE1E5Q3</accession>
<dbReference type="Proteomes" id="UP001283361">
    <property type="component" value="Unassembled WGS sequence"/>
</dbReference>